<feature type="compositionally biased region" description="Polar residues" evidence="1">
    <location>
        <begin position="76"/>
        <end position="87"/>
    </location>
</feature>
<evidence type="ECO:0000313" key="2">
    <source>
        <dbReference type="EMBL" id="GMR31618.1"/>
    </source>
</evidence>
<feature type="compositionally biased region" description="Basic and acidic residues" evidence="1">
    <location>
        <begin position="205"/>
        <end position="215"/>
    </location>
</feature>
<feature type="region of interest" description="Disordered" evidence="1">
    <location>
        <begin position="1"/>
        <end position="31"/>
    </location>
</feature>
<feature type="compositionally biased region" description="Basic and acidic residues" evidence="1">
    <location>
        <begin position="332"/>
        <end position="353"/>
    </location>
</feature>
<evidence type="ECO:0000256" key="1">
    <source>
        <dbReference type="SAM" id="MobiDB-lite"/>
    </source>
</evidence>
<accession>A0AAN4Z484</accession>
<feature type="non-terminal residue" evidence="2">
    <location>
        <position position="1"/>
    </location>
</feature>
<protein>
    <submittedName>
        <fullName evidence="2">Uncharacterized protein</fullName>
    </submittedName>
</protein>
<dbReference type="AlphaFoldDB" id="A0AAN4Z484"/>
<comment type="caution">
    <text evidence="2">The sequence shown here is derived from an EMBL/GenBank/DDBJ whole genome shotgun (WGS) entry which is preliminary data.</text>
</comment>
<feature type="compositionally biased region" description="Acidic residues" evidence="1">
    <location>
        <begin position="169"/>
        <end position="178"/>
    </location>
</feature>
<dbReference type="EMBL" id="BTRK01000001">
    <property type="protein sequence ID" value="GMR31618.1"/>
    <property type="molecule type" value="Genomic_DNA"/>
</dbReference>
<feature type="compositionally biased region" description="Acidic residues" evidence="1">
    <location>
        <begin position="289"/>
        <end position="302"/>
    </location>
</feature>
<dbReference type="Proteomes" id="UP001328107">
    <property type="component" value="Unassembled WGS sequence"/>
</dbReference>
<feature type="compositionally biased region" description="Basic and acidic residues" evidence="1">
    <location>
        <begin position="239"/>
        <end position="251"/>
    </location>
</feature>
<evidence type="ECO:0000313" key="3">
    <source>
        <dbReference type="Proteomes" id="UP001328107"/>
    </source>
</evidence>
<name>A0AAN4Z484_9BILA</name>
<sequence>DEDDHPSLEDNEKSKGFEESIDNPIDSAHDMQDMAEIFHIPGAEEMNESHSRSLGDTTVDSITAPLEIEGEENETMKMQSAQETTGTIEEEAAPSAVLSLDSSPSMMDEIGRGRGDLESMVMNPDEAVEHPSPSHSSDPLEEVKGSIRLPLKKQSEPKKDQKLPREPIMEEEEEEEGLETGVQQGEKMEEEGETTAKSRRGYPSKNEEVKEKDQKPIFTSPIGTRTRSNSKMPTPYRPIGREVKGGNETKKNSVKGTPAGRATKILVKRTAKNPVKSTSKRIQEIVAREEEEEDNSSEDQEQSTDHEHYTLGKSSNRSGWRFTAKGRSSTATKEESTRRKESGEIGVGDETHE</sequence>
<gene>
    <name evidence="2" type="ORF">PMAYCL1PPCAC_01813</name>
</gene>
<organism evidence="2 3">
    <name type="scientific">Pristionchus mayeri</name>
    <dbReference type="NCBI Taxonomy" id="1317129"/>
    <lineage>
        <taxon>Eukaryota</taxon>
        <taxon>Metazoa</taxon>
        <taxon>Ecdysozoa</taxon>
        <taxon>Nematoda</taxon>
        <taxon>Chromadorea</taxon>
        <taxon>Rhabditida</taxon>
        <taxon>Rhabditina</taxon>
        <taxon>Diplogasteromorpha</taxon>
        <taxon>Diplogasteroidea</taxon>
        <taxon>Neodiplogasteridae</taxon>
        <taxon>Pristionchus</taxon>
    </lineage>
</organism>
<feature type="compositionally biased region" description="Polar residues" evidence="1">
    <location>
        <begin position="221"/>
        <end position="232"/>
    </location>
</feature>
<feature type="compositionally biased region" description="Basic and acidic residues" evidence="1">
    <location>
        <begin position="1"/>
        <end position="18"/>
    </location>
</feature>
<reference evidence="3" key="1">
    <citation type="submission" date="2022-10" db="EMBL/GenBank/DDBJ databases">
        <title>Genome assembly of Pristionchus species.</title>
        <authorList>
            <person name="Yoshida K."/>
            <person name="Sommer R.J."/>
        </authorList>
    </citation>
    <scope>NUCLEOTIDE SEQUENCE [LARGE SCALE GENOMIC DNA]</scope>
    <source>
        <strain evidence="3">RS5460</strain>
    </source>
</reference>
<feature type="region of interest" description="Disordered" evidence="1">
    <location>
        <begin position="66"/>
        <end position="353"/>
    </location>
</feature>
<feature type="compositionally biased region" description="Basic and acidic residues" evidence="1">
    <location>
        <begin position="153"/>
        <end position="168"/>
    </location>
</feature>
<proteinExistence type="predicted"/>
<keyword evidence="3" id="KW-1185">Reference proteome</keyword>